<dbReference type="AlphaFoldDB" id="A0A915JAK3"/>
<evidence type="ECO:0000256" key="2">
    <source>
        <dbReference type="SAM" id="Phobius"/>
    </source>
</evidence>
<keyword evidence="2" id="KW-1133">Transmembrane helix</keyword>
<accession>A0A915JAK3</accession>
<dbReference type="WBParaSite" id="nRc.2.0.1.t23509-RA">
    <property type="protein sequence ID" value="nRc.2.0.1.t23509-RA"/>
    <property type="gene ID" value="nRc.2.0.1.g23509"/>
</dbReference>
<evidence type="ECO:0000313" key="3">
    <source>
        <dbReference type="Proteomes" id="UP000887565"/>
    </source>
</evidence>
<feature type="transmembrane region" description="Helical" evidence="2">
    <location>
        <begin position="30"/>
        <end position="52"/>
    </location>
</feature>
<organism evidence="3 4">
    <name type="scientific">Romanomermis culicivorax</name>
    <name type="common">Nematode worm</name>
    <dbReference type="NCBI Taxonomy" id="13658"/>
    <lineage>
        <taxon>Eukaryota</taxon>
        <taxon>Metazoa</taxon>
        <taxon>Ecdysozoa</taxon>
        <taxon>Nematoda</taxon>
        <taxon>Enoplea</taxon>
        <taxon>Dorylaimia</taxon>
        <taxon>Mermithida</taxon>
        <taxon>Mermithoidea</taxon>
        <taxon>Mermithidae</taxon>
        <taxon>Romanomermis</taxon>
    </lineage>
</organism>
<name>A0A915JAK3_ROMCU</name>
<sequence>MNIIYDVRLAIPVARYLVHSVFIDKLSVKIILKVMSNVVALSFFIFAFSVIVPFRQNGRRTSATPLNYYPETDESRNLVYGYPSLFSVDGSRDGDDELPDDGGTDAGRWNPYGSKDTESQKRLFVRKRQLSPALSLQKWLQDYYNTYQYRLPKDLLKDLEFTGHGICKNTIVQISDDQSNNGRFIQLIGYNNGQ</sequence>
<keyword evidence="2" id="KW-0812">Transmembrane</keyword>
<feature type="region of interest" description="Disordered" evidence="1">
    <location>
        <begin position="90"/>
        <end position="115"/>
    </location>
</feature>
<evidence type="ECO:0000313" key="4">
    <source>
        <dbReference type="WBParaSite" id="nRc.2.0.1.t23509-RA"/>
    </source>
</evidence>
<evidence type="ECO:0000256" key="1">
    <source>
        <dbReference type="SAM" id="MobiDB-lite"/>
    </source>
</evidence>
<protein>
    <submittedName>
        <fullName evidence="4">Uncharacterized protein</fullName>
    </submittedName>
</protein>
<feature type="compositionally biased region" description="Acidic residues" evidence="1">
    <location>
        <begin position="94"/>
        <end position="103"/>
    </location>
</feature>
<reference evidence="4" key="1">
    <citation type="submission" date="2022-11" db="UniProtKB">
        <authorList>
            <consortium name="WormBaseParasite"/>
        </authorList>
    </citation>
    <scope>IDENTIFICATION</scope>
</reference>
<proteinExistence type="predicted"/>
<dbReference type="Proteomes" id="UP000887565">
    <property type="component" value="Unplaced"/>
</dbReference>
<keyword evidence="3" id="KW-1185">Reference proteome</keyword>
<keyword evidence="2" id="KW-0472">Membrane</keyword>